<feature type="region of interest" description="Disordered" evidence="4">
    <location>
        <begin position="1"/>
        <end position="36"/>
    </location>
</feature>
<protein>
    <submittedName>
        <fullName evidence="6">TetR family transcriptional regulator</fullName>
    </submittedName>
</protein>
<dbReference type="RefSeq" id="WP_154373757.1">
    <property type="nucleotide sequence ID" value="NZ_WKJJ01000006.1"/>
</dbReference>
<dbReference type="PANTHER" id="PTHR30055">
    <property type="entry name" value="HTH-TYPE TRANSCRIPTIONAL REGULATOR RUTR"/>
    <property type="match status" value="1"/>
</dbReference>
<dbReference type="InterPro" id="IPR009057">
    <property type="entry name" value="Homeodomain-like_sf"/>
</dbReference>
<evidence type="ECO:0000313" key="7">
    <source>
        <dbReference type="Proteomes" id="UP000446768"/>
    </source>
</evidence>
<evidence type="ECO:0000259" key="5">
    <source>
        <dbReference type="PROSITE" id="PS50977"/>
    </source>
</evidence>
<evidence type="ECO:0000313" key="6">
    <source>
        <dbReference type="EMBL" id="MRV72319.1"/>
    </source>
</evidence>
<dbReference type="Pfam" id="PF00440">
    <property type="entry name" value="TetR_N"/>
    <property type="match status" value="1"/>
</dbReference>
<keyword evidence="7" id="KW-1185">Reference proteome</keyword>
<dbReference type="InterPro" id="IPR041490">
    <property type="entry name" value="KstR2_TetR_C"/>
</dbReference>
<feature type="domain" description="HTH tetR-type" evidence="5">
    <location>
        <begin position="34"/>
        <end position="94"/>
    </location>
</feature>
<dbReference type="Gene3D" id="1.10.10.60">
    <property type="entry name" value="Homeodomain-like"/>
    <property type="match status" value="1"/>
</dbReference>
<dbReference type="SUPFAM" id="SSF46689">
    <property type="entry name" value="Homeodomain-like"/>
    <property type="match status" value="1"/>
</dbReference>
<dbReference type="InterPro" id="IPR001647">
    <property type="entry name" value="HTH_TetR"/>
</dbReference>
<dbReference type="AlphaFoldDB" id="A0A7X2IM06"/>
<reference evidence="6 7" key="1">
    <citation type="submission" date="2019-11" db="EMBL/GenBank/DDBJ databases">
        <title>Novel species isolated from a subtropical stream in China.</title>
        <authorList>
            <person name="Lu H."/>
        </authorList>
    </citation>
    <scope>NUCLEOTIDE SEQUENCE [LARGE SCALE GENOMIC DNA]</scope>
    <source>
        <strain evidence="6 7">FT92W</strain>
    </source>
</reference>
<dbReference type="Pfam" id="PF17932">
    <property type="entry name" value="TetR_C_24"/>
    <property type="match status" value="1"/>
</dbReference>
<dbReference type="Proteomes" id="UP000446768">
    <property type="component" value="Unassembled WGS sequence"/>
</dbReference>
<dbReference type="GO" id="GO:0000976">
    <property type="term" value="F:transcription cis-regulatory region binding"/>
    <property type="evidence" value="ECO:0007669"/>
    <property type="project" value="TreeGrafter"/>
</dbReference>
<organism evidence="6 7">
    <name type="scientific">Pseudoduganella rivuli</name>
    <dbReference type="NCBI Taxonomy" id="2666085"/>
    <lineage>
        <taxon>Bacteria</taxon>
        <taxon>Pseudomonadati</taxon>
        <taxon>Pseudomonadota</taxon>
        <taxon>Betaproteobacteria</taxon>
        <taxon>Burkholderiales</taxon>
        <taxon>Oxalobacteraceae</taxon>
        <taxon>Telluria group</taxon>
        <taxon>Pseudoduganella</taxon>
    </lineage>
</organism>
<sequence>MSSKSPPPVPPETTDAAQEVAPRRRGRPAKSEQDSLRGELIRKSAHLFRTQGYDNTTVRDIAAAAGIHSGSWFYHFKSKQEILAAVMEHGMNESLARIEEIAPQTLPPRQAFQRLVEVHLHNVLAPNHDFIPVLLYEWRSLDQPSRERIIKLKDRYEAVWDEVIQRLHASGEWSMPTRFDRLLMFGALSWTAQWYKPGRASLEDLAAQAVQFILRTPAKP</sequence>
<dbReference type="PROSITE" id="PS50977">
    <property type="entry name" value="HTH_TETR_2"/>
    <property type="match status" value="1"/>
</dbReference>
<comment type="caution">
    <text evidence="6">The sequence shown here is derived from an EMBL/GenBank/DDBJ whole genome shotgun (WGS) entry which is preliminary data.</text>
</comment>
<evidence type="ECO:0000256" key="2">
    <source>
        <dbReference type="ARBA" id="ARBA00023125"/>
    </source>
</evidence>
<dbReference type="EMBL" id="WKJJ01000006">
    <property type="protein sequence ID" value="MRV72319.1"/>
    <property type="molecule type" value="Genomic_DNA"/>
</dbReference>
<dbReference type="PRINTS" id="PR00455">
    <property type="entry name" value="HTHTETR"/>
</dbReference>
<dbReference type="InterPro" id="IPR050109">
    <property type="entry name" value="HTH-type_TetR-like_transc_reg"/>
</dbReference>
<evidence type="ECO:0000256" key="3">
    <source>
        <dbReference type="PROSITE-ProRule" id="PRU00335"/>
    </source>
</evidence>
<gene>
    <name evidence="6" type="ORF">GJ700_11410</name>
</gene>
<dbReference type="InterPro" id="IPR036271">
    <property type="entry name" value="Tet_transcr_reg_TetR-rel_C_sf"/>
</dbReference>
<dbReference type="SUPFAM" id="SSF48498">
    <property type="entry name" value="Tetracyclin repressor-like, C-terminal domain"/>
    <property type="match status" value="1"/>
</dbReference>
<accession>A0A7X2IM06</accession>
<name>A0A7X2IM06_9BURK</name>
<evidence type="ECO:0000256" key="1">
    <source>
        <dbReference type="ARBA" id="ARBA00023054"/>
    </source>
</evidence>
<keyword evidence="2 3" id="KW-0238">DNA-binding</keyword>
<dbReference type="GO" id="GO:0003700">
    <property type="term" value="F:DNA-binding transcription factor activity"/>
    <property type="evidence" value="ECO:0007669"/>
    <property type="project" value="TreeGrafter"/>
</dbReference>
<evidence type="ECO:0000256" key="4">
    <source>
        <dbReference type="SAM" id="MobiDB-lite"/>
    </source>
</evidence>
<proteinExistence type="predicted"/>
<dbReference type="Gene3D" id="1.10.357.10">
    <property type="entry name" value="Tetracycline Repressor, domain 2"/>
    <property type="match status" value="1"/>
</dbReference>
<feature type="compositionally biased region" description="Pro residues" evidence="4">
    <location>
        <begin position="1"/>
        <end position="11"/>
    </location>
</feature>
<feature type="DNA-binding region" description="H-T-H motif" evidence="3">
    <location>
        <begin position="57"/>
        <end position="76"/>
    </location>
</feature>
<keyword evidence="1" id="KW-0175">Coiled coil</keyword>
<dbReference type="PANTHER" id="PTHR30055:SF183">
    <property type="entry name" value="NUCLEOID OCCLUSION FACTOR SLMA"/>
    <property type="match status" value="1"/>
</dbReference>